<protein>
    <submittedName>
        <fullName evidence="1">L-Rhamnulokinase</fullName>
        <ecNumber evidence="1">2.7.1.5</ecNumber>
    </submittedName>
</protein>
<dbReference type="InterPro" id="IPR043129">
    <property type="entry name" value="ATPase_NBD"/>
</dbReference>
<accession>A0A5J4P582</accession>
<keyword evidence="1" id="KW-0808">Transferase</keyword>
<comment type="caution">
    <text evidence="1">The sequence shown here is derived from an EMBL/GenBank/DDBJ whole genome shotgun (WGS) entry which is preliminary data.</text>
</comment>
<dbReference type="EC" id="2.7.1.5" evidence="1"/>
<sequence>MNTHHFVAFDIGATSGRTILATIENNKLRLKELNRFPNQIINVNNKFYWDIFALYESLKEGLKIASEETTDICAIGIDTWGVDFVYIGEDDTILSLPRSYRDPYTNG</sequence>
<dbReference type="GO" id="GO:0008993">
    <property type="term" value="F:rhamnulokinase activity"/>
    <property type="evidence" value="ECO:0007669"/>
    <property type="project" value="UniProtKB-EC"/>
</dbReference>
<dbReference type="Gene3D" id="3.30.420.40">
    <property type="match status" value="1"/>
</dbReference>
<feature type="non-terminal residue" evidence="1">
    <location>
        <position position="107"/>
    </location>
</feature>
<keyword evidence="1" id="KW-0418">Kinase</keyword>
<proteinExistence type="predicted"/>
<gene>
    <name evidence="1" type="ORF">EZS27_043847</name>
</gene>
<dbReference type="SUPFAM" id="SSF53067">
    <property type="entry name" value="Actin-like ATPase domain"/>
    <property type="match status" value="1"/>
</dbReference>
<reference evidence="1" key="1">
    <citation type="submission" date="2019-03" db="EMBL/GenBank/DDBJ databases">
        <title>Single cell metagenomics reveals metabolic interactions within the superorganism composed of flagellate Streblomastix strix and complex community of Bacteroidetes bacteria on its surface.</title>
        <authorList>
            <person name="Treitli S.C."/>
            <person name="Kolisko M."/>
            <person name="Husnik F."/>
            <person name="Keeling P."/>
            <person name="Hampl V."/>
        </authorList>
    </citation>
    <scope>NUCLEOTIDE SEQUENCE</scope>
    <source>
        <strain evidence="1">STM</strain>
    </source>
</reference>
<dbReference type="AlphaFoldDB" id="A0A5J4P582"/>
<name>A0A5J4P582_9ZZZZ</name>
<dbReference type="EMBL" id="SNRY01011460">
    <property type="protein sequence ID" value="KAA6304505.1"/>
    <property type="molecule type" value="Genomic_DNA"/>
</dbReference>
<evidence type="ECO:0000313" key="1">
    <source>
        <dbReference type="EMBL" id="KAA6304505.1"/>
    </source>
</evidence>
<organism evidence="1">
    <name type="scientific">termite gut metagenome</name>
    <dbReference type="NCBI Taxonomy" id="433724"/>
    <lineage>
        <taxon>unclassified sequences</taxon>
        <taxon>metagenomes</taxon>
        <taxon>organismal metagenomes</taxon>
    </lineage>
</organism>